<proteinExistence type="predicted"/>
<reference evidence="1" key="1">
    <citation type="submission" date="2019-08" db="EMBL/GenBank/DDBJ databases">
        <authorList>
            <person name="Kucharzyk K."/>
            <person name="Murdoch R.W."/>
            <person name="Higgins S."/>
            <person name="Loffler F."/>
        </authorList>
    </citation>
    <scope>NUCLEOTIDE SEQUENCE</scope>
</reference>
<gene>
    <name evidence="1" type="ORF">SDC9_153327</name>
</gene>
<accession>A0A645EXV0</accession>
<organism evidence="1">
    <name type="scientific">bioreactor metagenome</name>
    <dbReference type="NCBI Taxonomy" id="1076179"/>
    <lineage>
        <taxon>unclassified sequences</taxon>
        <taxon>metagenomes</taxon>
        <taxon>ecological metagenomes</taxon>
    </lineage>
</organism>
<comment type="caution">
    <text evidence="1">The sequence shown here is derived from an EMBL/GenBank/DDBJ whole genome shotgun (WGS) entry which is preliminary data.</text>
</comment>
<protein>
    <submittedName>
        <fullName evidence="1">Uncharacterized protein</fullName>
    </submittedName>
</protein>
<sequence length="90" mass="9754">MIEPEAAGLIRRKDFRMGGVVKADRHCRIIIRALHVNCSVYGDMGCLQFPFRNRKGAVGQHRDGICMAVSLEVCLGEADPSGVVALGNAE</sequence>
<name>A0A645EXV0_9ZZZZ</name>
<evidence type="ECO:0000313" key="1">
    <source>
        <dbReference type="EMBL" id="MPN06072.1"/>
    </source>
</evidence>
<dbReference type="AlphaFoldDB" id="A0A645EXV0"/>
<dbReference type="EMBL" id="VSSQ01051958">
    <property type="protein sequence ID" value="MPN06072.1"/>
    <property type="molecule type" value="Genomic_DNA"/>
</dbReference>